<comment type="caution">
    <text evidence="2">The sequence shown here is derived from an EMBL/GenBank/DDBJ whole genome shotgun (WGS) entry which is preliminary data.</text>
</comment>
<name>A0ABQ3QU72_9ACTN</name>
<evidence type="ECO:0000313" key="2">
    <source>
        <dbReference type="EMBL" id="GHI40837.1"/>
    </source>
</evidence>
<gene>
    <name evidence="2" type="ORF">Sviol_52450</name>
</gene>
<proteinExistence type="predicted"/>
<evidence type="ECO:0000256" key="1">
    <source>
        <dbReference type="SAM" id="MobiDB-lite"/>
    </source>
</evidence>
<protein>
    <submittedName>
        <fullName evidence="2">Uncharacterized protein</fullName>
    </submittedName>
</protein>
<organism evidence="2 3">
    <name type="scientific">Streptomyces violascens</name>
    <dbReference type="NCBI Taxonomy" id="67381"/>
    <lineage>
        <taxon>Bacteria</taxon>
        <taxon>Bacillati</taxon>
        <taxon>Actinomycetota</taxon>
        <taxon>Actinomycetes</taxon>
        <taxon>Kitasatosporales</taxon>
        <taxon>Streptomycetaceae</taxon>
        <taxon>Streptomyces</taxon>
    </lineage>
</organism>
<dbReference type="Proteomes" id="UP001050808">
    <property type="component" value="Unassembled WGS sequence"/>
</dbReference>
<feature type="region of interest" description="Disordered" evidence="1">
    <location>
        <begin position="1"/>
        <end position="42"/>
    </location>
</feature>
<reference evidence="2" key="1">
    <citation type="submission" date="2024-05" db="EMBL/GenBank/DDBJ databases">
        <title>Whole genome shotgun sequence of Streptomyces violascens NBRC 12920.</title>
        <authorList>
            <person name="Komaki H."/>
            <person name="Tamura T."/>
        </authorList>
    </citation>
    <scope>NUCLEOTIDE SEQUENCE</scope>
    <source>
        <strain evidence="2">NBRC 12920</strain>
    </source>
</reference>
<evidence type="ECO:0000313" key="3">
    <source>
        <dbReference type="Proteomes" id="UP001050808"/>
    </source>
</evidence>
<accession>A0ABQ3QU72</accession>
<sequence length="69" mass="7294">MPAEGGPKLGESGEPPHGLTAPHHGQDLPMTSSTGSPRKWNGQVLDVDLPALRAEVHASREYVLNATAR</sequence>
<keyword evidence="3" id="KW-1185">Reference proteome</keyword>
<dbReference type="EMBL" id="BNDY01000017">
    <property type="protein sequence ID" value="GHI40837.1"/>
    <property type="molecule type" value="Genomic_DNA"/>
</dbReference>